<sequence length="354" mass="39413">MYSAQSRYTIWAICAVVGLFSSITLLTAPLRSLGAQTIQTVRVSQNYVGRVTAYQGYLPDHRPVLVDKKTYRQIQSSATGVTKPVYQRADDGQLVLKSQRFDPVWLVIFAVSLFLAFGTLSRIFYHRRIKKASSTEQRQVYRNRLAQLRNGLFIGLVGALGFFGYLNYLQPIIYDAQQANSGLSVPAKIVQRRQVVYGRSASRPDTTALLTIQFKNKNGLTQEVVRKVAANVYQRKATTVQVTPYTNGSGGVRLLEFGTILPLVGPNLDFIFVIGTLFVLLMLPLFTSRLLRIPKGRRGKTYLVSLLVLILVLLGSSVLYGELTLLVPYKLKTAMAAVKITQKGYFCSCGVPLQ</sequence>
<name>A0A192H0C6_9LACO</name>
<dbReference type="EMBL" id="CP014873">
    <property type="protein sequence ID" value="ANK61416.1"/>
    <property type="molecule type" value="Genomic_DNA"/>
</dbReference>
<protein>
    <submittedName>
        <fullName evidence="1">Uncharacterized protein</fullName>
    </submittedName>
</protein>
<proteinExistence type="predicted"/>
<accession>A0A192H0C6</accession>
<dbReference type="RefSeq" id="WP_068279906.1">
    <property type="nucleotide sequence ID" value="NZ_CP014873.1"/>
</dbReference>
<keyword evidence="2" id="KW-1185">Reference proteome</keyword>
<organism evidence="1 2">
    <name type="scientific">Loigolactobacillus backii</name>
    <dbReference type="NCBI Taxonomy" id="375175"/>
    <lineage>
        <taxon>Bacteria</taxon>
        <taxon>Bacillati</taxon>
        <taxon>Bacillota</taxon>
        <taxon>Bacilli</taxon>
        <taxon>Lactobacillales</taxon>
        <taxon>Lactobacillaceae</taxon>
        <taxon>Loigolactobacillus</taxon>
    </lineage>
</organism>
<evidence type="ECO:0000313" key="2">
    <source>
        <dbReference type="Proteomes" id="UP000078582"/>
    </source>
</evidence>
<reference evidence="1 2" key="1">
    <citation type="submission" date="2016-03" db="EMBL/GenBank/DDBJ databases">
        <title>Pediococcus and Lactobacillus from brewery environment - whole genome sequencing and assembly.</title>
        <authorList>
            <person name="Behr J."/>
            <person name="Geissler A.J."/>
            <person name="Vogel R.F."/>
        </authorList>
    </citation>
    <scope>NUCLEOTIDE SEQUENCE [LARGE SCALE GENOMIC DNA]</scope>
    <source>
        <strain evidence="1 2">TMW 1.1989</strain>
    </source>
</reference>
<gene>
    <name evidence="1" type="ORF">AYR53_00770</name>
</gene>
<dbReference type="Proteomes" id="UP000078582">
    <property type="component" value="Chromosome"/>
</dbReference>
<evidence type="ECO:0000313" key="1">
    <source>
        <dbReference type="EMBL" id="ANK61416.1"/>
    </source>
</evidence>
<dbReference type="AlphaFoldDB" id="A0A192H0C6"/>
<dbReference type="GeneID" id="42980769"/>